<reference evidence="1 2" key="1">
    <citation type="submission" date="2020-02" db="EMBL/GenBank/DDBJ databases">
        <authorList>
            <person name="Ma Q."/>
            <person name="Huang Y."/>
            <person name="Song X."/>
            <person name="Pei D."/>
        </authorList>
    </citation>
    <scope>NUCLEOTIDE SEQUENCE [LARGE SCALE GENOMIC DNA]</scope>
    <source>
        <strain evidence="1">Sxm20200214</strain>
        <tissue evidence="1">Leaf</tissue>
    </source>
</reference>
<keyword evidence="2" id="KW-1185">Reference proteome</keyword>
<dbReference type="Proteomes" id="UP000886595">
    <property type="component" value="Unassembled WGS sequence"/>
</dbReference>
<evidence type="ECO:0000313" key="1">
    <source>
        <dbReference type="EMBL" id="KAG2322631.1"/>
    </source>
</evidence>
<dbReference type="AlphaFoldDB" id="A0A8X7W405"/>
<proteinExistence type="predicted"/>
<gene>
    <name evidence="1" type="ORF">Bca52824_015844</name>
</gene>
<dbReference type="EMBL" id="JAAMPC010000003">
    <property type="protein sequence ID" value="KAG2322631.1"/>
    <property type="molecule type" value="Genomic_DNA"/>
</dbReference>
<organism evidence="1 2">
    <name type="scientific">Brassica carinata</name>
    <name type="common">Ethiopian mustard</name>
    <name type="synonym">Abyssinian cabbage</name>
    <dbReference type="NCBI Taxonomy" id="52824"/>
    <lineage>
        <taxon>Eukaryota</taxon>
        <taxon>Viridiplantae</taxon>
        <taxon>Streptophyta</taxon>
        <taxon>Embryophyta</taxon>
        <taxon>Tracheophyta</taxon>
        <taxon>Spermatophyta</taxon>
        <taxon>Magnoliopsida</taxon>
        <taxon>eudicotyledons</taxon>
        <taxon>Gunneridae</taxon>
        <taxon>Pentapetalae</taxon>
        <taxon>rosids</taxon>
        <taxon>malvids</taxon>
        <taxon>Brassicales</taxon>
        <taxon>Brassicaceae</taxon>
        <taxon>Brassiceae</taxon>
        <taxon>Brassica</taxon>
    </lineage>
</organism>
<name>A0A8X7W405_BRACI</name>
<sequence>MIFRKVAITNGNARHCTAPESGGSHGFYHSGLQGSFTVEFRGEWKLSVGFKTAIMVPPTVKLSGAVSAWRRKDVNMFEERNGEHVKS</sequence>
<evidence type="ECO:0000313" key="2">
    <source>
        <dbReference type="Proteomes" id="UP000886595"/>
    </source>
</evidence>
<protein>
    <submittedName>
        <fullName evidence="1">Uncharacterized protein</fullName>
    </submittedName>
</protein>
<comment type="caution">
    <text evidence="1">The sequence shown here is derived from an EMBL/GenBank/DDBJ whole genome shotgun (WGS) entry which is preliminary data.</text>
</comment>
<accession>A0A8X7W405</accession>